<dbReference type="SMART" id="SM00355">
    <property type="entry name" value="ZnF_C2H2"/>
    <property type="match status" value="8"/>
</dbReference>
<evidence type="ECO:0000256" key="2">
    <source>
        <dbReference type="ARBA" id="ARBA00022737"/>
    </source>
</evidence>
<name>A0ABP1RF19_9HEXA</name>
<dbReference type="PANTHER" id="PTHR19818">
    <property type="entry name" value="ZINC FINGER PROTEIN ZIC AND GLI"/>
    <property type="match status" value="1"/>
</dbReference>
<dbReference type="InterPro" id="IPR013087">
    <property type="entry name" value="Znf_C2H2_type"/>
</dbReference>
<feature type="compositionally biased region" description="Basic residues" evidence="6">
    <location>
        <begin position="157"/>
        <end position="171"/>
    </location>
</feature>
<reference evidence="8 9" key="1">
    <citation type="submission" date="2024-08" db="EMBL/GenBank/DDBJ databases">
        <authorList>
            <person name="Cucini C."/>
            <person name="Frati F."/>
        </authorList>
    </citation>
    <scope>NUCLEOTIDE SEQUENCE [LARGE SCALE GENOMIC DNA]</scope>
</reference>
<feature type="domain" description="C2H2-type" evidence="7">
    <location>
        <begin position="311"/>
        <end position="340"/>
    </location>
</feature>
<dbReference type="Gene3D" id="3.30.160.60">
    <property type="entry name" value="Classic Zinc Finger"/>
    <property type="match status" value="2"/>
</dbReference>
<evidence type="ECO:0000259" key="7">
    <source>
        <dbReference type="PROSITE" id="PS50157"/>
    </source>
</evidence>
<feature type="compositionally biased region" description="Acidic residues" evidence="6">
    <location>
        <begin position="134"/>
        <end position="153"/>
    </location>
</feature>
<evidence type="ECO:0000256" key="6">
    <source>
        <dbReference type="SAM" id="MobiDB-lite"/>
    </source>
</evidence>
<keyword evidence="3 5" id="KW-0863">Zinc-finger</keyword>
<feature type="domain" description="C2H2-type" evidence="7">
    <location>
        <begin position="197"/>
        <end position="225"/>
    </location>
</feature>
<feature type="region of interest" description="Disordered" evidence="6">
    <location>
        <begin position="131"/>
        <end position="180"/>
    </location>
</feature>
<dbReference type="PANTHER" id="PTHR19818:SF139">
    <property type="entry name" value="PAIR-RULE PROTEIN ODD-PAIRED"/>
    <property type="match status" value="1"/>
</dbReference>
<feature type="domain" description="C2H2-type" evidence="7">
    <location>
        <begin position="421"/>
        <end position="450"/>
    </location>
</feature>
<feature type="domain" description="C2H2-type" evidence="7">
    <location>
        <begin position="391"/>
        <end position="420"/>
    </location>
</feature>
<dbReference type="EMBL" id="CAXLJM020000068">
    <property type="protein sequence ID" value="CAL8122963.1"/>
    <property type="molecule type" value="Genomic_DNA"/>
</dbReference>
<feature type="region of interest" description="Disordered" evidence="6">
    <location>
        <begin position="600"/>
        <end position="640"/>
    </location>
</feature>
<sequence length="682" mass="78989">MTNEIETFWRCQRCQTFIISAEGVLVHNKKCTSEEEEDGQDGLFRGNMEKCRADKTSALLEEMKIVKFIQPNLILERVDFSGNLNLNPHTFKDSTSVEEDKVIPIRCASATPRTSSLRALKKIQDACKGKAESESDDESEFEIVQEEQNDDEEVGRRQRTNRRKGGKHKRSTTTSCTEKKSNNSLHCKRADDRFNKNTCTICRTKFKSDARLKFHMKSVHENESNQEVFTCPLCGRMLIKRLVFQNHLKRHENAEANEMAFDLWKKFPERTNNKNLPVFPCKFCLLPHTKHYSFIKHMEEVHPDKERYHKFSCPYSCKLKFDSMKLFLIHMKDNHTEEYYGKTVKWSLSYEPKKEGKPKGVCDICGKHFNVWYLQTHKDAVHSKRKPKNQYTCPIVDCGTHCVNAEGLKTHFILHLENNPFMCMKPSCNVKCTSQDQLEHHMKLHSGESAIRLMKTTEDEMQNFDLDEMLIKSEDGSEVIKNEELSTPGSPQCFISDEDTTDANYEPTSESDVDFEPSAKKVRNSKRSVNDIDKLIRSDPVFRRICKENPRFEKVMFCKRKKYPLKSKDCPECDKKLSCRASMLRHMFIMHGIKQKPVFKSAVVPKKGKKKKKNASKGKTSSVASKSQQKRKKKINERNKSLVSSSKDFVINIKTEPEFIIDGDNFIEPKVELCETGLGFVE</sequence>
<evidence type="ECO:0000256" key="5">
    <source>
        <dbReference type="PROSITE-ProRule" id="PRU00042"/>
    </source>
</evidence>
<dbReference type="Proteomes" id="UP001642540">
    <property type="component" value="Unassembled WGS sequence"/>
</dbReference>
<evidence type="ECO:0000256" key="1">
    <source>
        <dbReference type="ARBA" id="ARBA00022723"/>
    </source>
</evidence>
<feature type="domain" description="C2H2-type" evidence="7">
    <location>
        <begin position="229"/>
        <end position="256"/>
    </location>
</feature>
<comment type="caution">
    <text evidence="8">The sequence shown here is derived from an EMBL/GenBank/DDBJ whole genome shotgun (WGS) entry which is preliminary data.</text>
</comment>
<keyword evidence="4" id="KW-0862">Zinc</keyword>
<keyword evidence="2" id="KW-0677">Repeat</keyword>
<dbReference type="PROSITE" id="PS50157">
    <property type="entry name" value="ZINC_FINGER_C2H2_2"/>
    <property type="match status" value="5"/>
</dbReference>
<accession>A0ABP1RF19</accession>
<dbReference type="SUPFAM" id="SSF57667">
    <property type="entry name" value="beta-beta-alpha zinc fingers"/>
    <property type="match status" value="1"/>
</dbReference>
<dbReference type="PROSITE" id="PS00028">
    <property type="entry name" value="ZINC_FINGER_C2H2_1"/>
    <property type="match status" value="6"/>
</dbReference>
<evidence type="ECO:0000256" key="4">
    <source>
        <dbReference type="ARBA" id="ARBA00022833"/>
    </source>
</evidence>
<organism evidence="8 9">
    <name type="scientific">Orchesella dallaii</name>
    <dbReference type="NCBI Taxonomy" id="48710"/>
    <lineage>
        <taxon>Eukaryota</taxon>
        <taxon>Metazoa</taxon>
        <taxon>Ecdysozoa</taxon>
        <taxon>Arthropoda</taxon>
        <taxon>Hexapoda</taxon>
        <taxon>Collembola</taxon>
        <taxon>Entomobryomorpha</taxon>
        <taxon>Entomobryoidea</taxon>
        <taxon>Orchesellidae</taxon>
        <taxon>Orchesellinae</taxon>
        <taxon>Orchesella</taxon>
    </lineage>
</organism>
<dbReference type="InterPro" id="IPR036236">
    <property type="entry name" value="Znf_C2H2_sf"/>
</dbReference>
<evidence type="ECO:0000313" key="9">
    <source>
        <dbReference type="Proteomes" id="UP001642540"/>
    </source>
</evidence>
<keyword evidence="1" id="KW-0479">Metal-binding</keyword>
<evidence type="ECO:0000256" key="3">
    <source>
        <dbReference type="ARBA" id="ARBA00022771"/>
    </source>
</evidence>
<keyword evidence="9" id="KW-1185">Reference proteome</keyword>
<feature type="region of interest" description="Disordered" evidence="6">
    <location>
        <begin position="482"/>
        <end position="522"/>
    </location>
</feature>
<evidence type="ECO:0000313" key="8">
    <source>
        <dbReference type="EMBL" id="CAL8122963.1"/>
    </source>
</evidence>
<gene>
    <name evidence="8" type="ORF">ODALV1_LOCUS20035</name>
</gene>
<proteinExistence type="predicted"/>
<protein>
    <recommendedName>
        <fullName evidence="7">C2H2-type domain-containing protein</fullName>
    </recommendedName>
</protein>
<dbReference type="InterPro" id="IPR050329">
    <property type="entry name" value="GLI_C2H2-zinc-finger"/>
</dbReference>
<feature type="compositionally biased region" description="Basic residues" evidence="6">
    <location>
        <begin position="606"/>
        <end position="616"/>
    </location>
</feature>